<sequence length="84" mass="9338">MGCSEAYGRQDRLRSRPEQWLQSTFANRYHKFRKVHGKLFARQAARGAPASLTRAAGYAIYALSCSVKDAMDAKSIVADLKSAE</sequence>
<evidence type="ECO:0000313" key="1">
    <source>
        <dbReference type="EMBL" id="WPJ97811.1"/>
    </source>
</evidence>
<organism evidence="1 2">
    <name type="scientific">Coraliomargarita algicola</name>
    <dbReference type="NCBI Taxonomy" id="3092156"/>
    <lineage>
        <taxon>Bacteria</taxon>
        <taxon>Pseudomonadati</taxon>
        <taxon>Verrucomicrobiota</taxon>
        <taxon>Opitutia</taxon>
        <taxon>Puniceicoccales</taxon>
        <taxon>Coraliomargaritaceae</taxon>
        <taxon>Coraliomargarita</taxon>
    </lineage>
</organism>
<reference evidence="1 2" key="1">
    <citation type="submission" date="2023-11" db="EMBL/GenBank/DDBJ databases">
        <title>Coraliomargarita sp. nov., isolated from marine algae.</title>
        <authorList>
            <person name="Lee J.K."/>
            <person name="Baek J.H."/>
            <person name="Kim J.M."/>
            <person name="Choi D.G."/>
            <person name="Jeon C.O."/>
        </authorList>
    </citation>
    <scope>NUCLEOTIDE SEQUENCE [LARGE SCALE GENOMIC DNA]</scope>
    <source>
        <strain evidence="1 2">J2-16</strain>
    </source>
</reference>
<keyword evidence="2" id="KW-1185">Reference proteome</keyword>
<dbReference type="Proteomes" id="UP001324993">
    <property type="component" value="Chromosome"/>
</dbReference>
<dbReference type="RefSeq" id="WP_319834632.1">
    <property type="nucleotide sequence ID" value="NZ_CP138858.1"/>
</dbReference>
<dbReference type="EMBL" id="CP138858">
    <property type="protein sequence ID" value="WPJ97811.1"/>
    <property type="molecule type" value="Genomic_DNA"/>
</dbReference>
<proteinExistence type="predicted"/>
<name>A0ABZ0RNK4_9BACT</name>
<gene>
    <name evidence="1" type="ORF">SH580_08810</name>
</gene>
<accession>A0ABZ0RNK4</accession>
<protein>
    <submittedName>
        <fullName evidence="1">Uncharacterized protein</fullName>
    </submittedName>
</protein>
<evidence type="ECO:0000313" key="2">
    <source>
        <dbReference type="Proteomes" id="UP001324993"/>
    </source>
</evidence>